<comment type="caution">
    <text evidence="2">The sequence shown here is derived from an EMBL/GenBank/DDBJ whole genome shotgun (WGS) entry which is preliminary data.</text>
</comment>
<organism evidence="2 3">
    <name type="scientific">Chytriomyces confervae</name>
    <dbReference type="NCBI Taxonomy" id="246404"/>
    <lineage>
        <taxon>Eukaryota</taxon>
        <taxon>Fungi</taxon>
        <taxon>Fungi incertae sedis</taxon>
        <taxon>Chytridiomycota</taxon>
        <taxon>Chytridiomycota incertae sedis</taxon>
        <taxon>Chytridiomycetes</taxon>
        <taxon>Chytridiales</taxon>
        <taxon>Chytriomycetaceae</taxon>
        <taxon>Chytriomyces</taxon>
    </lineage>
</organism>
<dbReference type="AlphaFoldDB" id="A0A507FKR5"/>
<feature type="signal peptide" evidence="1">
    <location>
        <begin position="1"/>
        <end position="19"/>
    </location>
</feature>
<protein>
    <submittedName>
        <fullName evidence="2">Uncharacterized protein</fullName>
    </submittedName>
</protein>
<keyword evidence="3" id="KW-1185">Reference proteome</keyword>
<gene>
    <name evidence="2" type="ORF">CcCBS67573_g02831</name>
</gene>
<evidence type="ECO:0000313" key="2">
    <source>
        <dbReference type="EMBL" id="TPX75916.1"/>
    </source>
</evidence>
<dbReference type="EMBL" id="QEAP01000064">
    <property type="protein sequence ID" value="TPX75916.1"/>
    <property type="molecule type" value="Genomic_DNA"/>
</dbReference>
<feature type="chain" id="PRO_5021400509" evidence="1">
    <location>
        <begin position="20"/>
        <end position="118"/>
    </location>
</feature>
<reference evidence="2 3" key="1">
    <citation type="journal article" date="2019" name="Sci. Rep.">
        <title>Comparative genomics of chytrid fungi reveal insights into the obligate biotrophic and pathogenic lifestyle of Synchytrium endobioticum.</title>
        <authorList>
            <person name="van de Vossenberg B.T.L.H."/>
            <person name="Warris S."/>
            <person name="Nguyen H.D.T."/>
            <person name="van Gent-Pelzer M.P.E."/>
            <person name="Joly D.L."/>
            <person name="van de Geest H.C."/>
            <person name="Bonants P.J.M."/>
            <person name="Smith D.S."/>
            <person name="Levesque C.A."/>
            <person name="van der Lee T.A.J."/>
        </authorList>
    </citation>
    <scope>NUCLEOTIDE SEQUENCE [LARGE SCALE GENOMIC DNA]</scope>
    <source>
        <strain evidence="2 3">CBS 675.73</strain>
    </source>
</reference>
<name>A0A507FKR5_9FUNG</name>
<dbReference type="Proteomes" id="UP000320333">
    <property type="component" value="Unassembled WGS sequence"/>
</dbReference>
<accession>A0A507FKR5</accession>
<proteinExistence type="predicted"/>
<evidence type="ECO:0000313" key="3">
    <source>
        <dbReference type="Proteomes" id="UP000320333"/>
    </source>
</evidence>
<keyword evidence="1" id="KW-0732">Signal</keyword>
<evidence type="ECO:0000256" key="1">
    <source>
        <dbReference type="SAM" id="SignalP"/>
    </source>
</evidence>
<dbReference type="OrthoDB" id="2112081at2759"/>
<sequence>MNLYLYAILLSACASVIQAMQVWAPQQNAEYPVSTKIDAKYQISNALSSGTRNMYVYVEPGHKLVHKSSYPYTSMDVSFTFRAPATKGPFALVFYDEQTAGVLQFPFVNVVNVALTAV</sequence>